<dbReference type="Pfam" id="PF01212">
    <property type="entry name" value="Beta_elim_lyase"/>
    <property type="match status" value="1"/>
</dbReference>
<evidence type="ECO:0000256" key="5">
    <source>
        <dbReference type="PIRSR" id="PIRSR017617-1"/>
    </source>
</evidence>
<dbReference type="Gene3D" id="3.40.640.10">
    <property type="entry name" value="Type I PLP-dependent aspartate aminotransferase-like (Major domain)"/>
    <property type="match status" value="1"/>
</dbReference>
<evidence type="ECO:0000313" key="8">
    <source>
        <dbReference type="Proteomes" id="UP000192569"/>
    </source>
</evidence>
<evidence type="ECO:0000256" key="4">
    <source>
        <dbReference type="ARBA" id="ARBA00023239"/>
    </source>
</evidence>
<dbReference type="InterPro" id="IPR015421">
    <property type="entry name" value="PyrdxlP-dep_Trfase_major"/>
</dbReference>
<keyword evidence="3" id="KW-0663">Pyridoxal phosphate</keyword>
<dbReference type="PIRSF" id="PIRSF017617">
    <property type="entry name" value="Thr_aldolase"/>
    <property type="match status" value="1"/>
</dbReference>
<dbReference type="Proteomes" id="UP000192569">
    <property type="component" value="Chromosome I"/>
</dbReference>
<comment type="similarity">
    <text evidence="2">Belongs to the threonine aldolase family.</text>
</comment>
<dbReference type="FunFam" id="3.90.1150.10:FF:000041">
    <property type="entry name" value="Low-specificity L-threonine aldolase"/>
    <property type="match status" value="1"/>
</dbReference>
<evidence type="ECO:0000256" key="2">
    <source>
        <dbReference type="ARBA" id="ARBA00006966"/>
    </source>
</evidence>
<dbReference type="GO" id="GO:0006545">
    <property type="term" value="P:glycine biosynthetic process"/>
    <property type="evidence" value="ECO:0007669"/>
    <property type="project" value="TreeGrafter"/>
</dbReference>
<keyword evidence="4" id="KW-0456">Lyase</keyword>
<accession>A0A1W1VPK0</accession>
<evidence type="ECO:0000259" key="6">
    <source>
        <dbReference type="Pfam" id="PF01212"/>
    </source>
</evidence>
<dbReference type="InterPro" id="IPR001597">
    <property type="entry name" value="ArAA_b-elim_lyase/Thr_aldolase"/>
</dbReference>
<dbReference type="InterPro" id="IPR015424">
    <property type="entry name" value="PyrdxlP-dep_Trfase"/>
</dbReference>
<dbReference type="NCBIfam" id="NF041359">
    <property type="entry name" value="GntG_guanitoxin"/>
    <property type="match status" value="1"/>
</dbReference>
<dbReference type="EMBL" id="LT838272">
    <property type="protein sequence ID" value="SMB95302.1"/>
    <property type="molecule type" value="Genomic_DNA"/>
</dbReference>
<gene>
    <name evidence="7" type="ORF">SAMN00808754_1208</name>
</gene>
<evidence type="ECO:0000256" key="3">
    <source>
        <dbReference type="ARBA" id="ARBA00022898"/>
    </source>
</evidence>
<protein>
    <submittedName>
        <fullName evidence="7">L-threonine aldolase</fullName>
    </submittedName>
</protein>
<evidence type="ECO:0000313" key="7">
    <source>
        <dbReference type="EMBL" id="SMB95302.1"/>
    </source>
</evidence>
<dbReference type="GO" id="GO:0005829">
    <property type="term" value="C:cytosol"/>
    <property type="evidence" value="ECO:0007669"/>
    <property type="project" value="TreeGrafter"/>
</dbReference>
<dbReference type="STRING" id="698762.SAMN00808754_1208"/>
<name>A0A1W1VPK0_9FIRM</name>
<dbReference type="Gene3D" id="3.90.1150.10">
    <property type="entry name" value="Aspartate Aminotransferase, domain 1"/>
    <property type="match status" value="1"/>
</dbReference>
<evidence type="ECO:0000256" key="1">
    <source>
        <dbReference type="ARBA" id="ARBA00001933"/>
    </source>
</evidence>
<dbReference type="RefSeq" id="WP_172839055.1">
    <property type="nucleotide sequence ID" value="NZ_LT838272.1"/>
</dbReference>
<dbReference type="PANTHER" id="PTHR48097">
    <property type="entry name" value="L-THREONINE ALDOLASE-RELATED"/>
    <property type="match status" value="1"/>
</dbReference>
<dbReference type="AlphaFoldDB" id="A0A1W1VPK0"/>
<dbReference type="InterPro" id="IPR023603">
    <property type="entry name" value="Low_specificity_L-TA-like"/>
</dbReference>
<dbReference type="InterPro" id="IPR015422">
    <property type="entry name" value="PyrdxlP-dep_Trfase_small"/>
</dbReference>
<dbReference type="SUPFAM" id="SSF53383">
    <property type="entry name" value="PLP-dependent transferases"/>
    <property type="match status" value="1"/>
</dbReference>
<reference evidence="7 8" key="1">
    <citation type="submission" date="2017-04" db="EMBL/GenBank/DDBJ databases">
        <authorList>
            <person name="Afonso C.L."/>
            <person name="Miller P.J."/>
            <person name="Scott M.A."/>
            <person name="Spackman E."/>
            <person name="Goraichik I."/>
            <person name="Dimitrov K.M."/>
            <person name="Suarez D.L."/>
            <person name="Swayne D.E."/>
        </authorList>
    </citation>
    <scope>NUCLEOTIDE SEQUENCE [LARGE SCALE GENOMIC DNA]</scope>
    <source>
        <strain evidence="7 8">ToBE</strain>
    </source>
</reference>
<organism evidence="7 8">
    <name type="scientific">Thermanaeromonas toyohensis ToBE</name>
    <dbReference type="NCBI Taxonomy" id="698762"/>
    <lineage>
        <taxon>Bacteria</taxon>
        <taxon>Bacillati</taxon>
        <taxon>Bacillota</taxon>
        <taxon>Clostridia</taxon>
        <taxon>Neomoorellales</taxon>
        <taxon>Neomoorellaceae</taxon>
        <taxon>Thermanaeromonas</taxon>
    </lineage>
</organism>
<dbReference type="FunFam" id="3.40.640.10:FF:000030">
    <property type="entry name" value="Low-specificity L-threonine aldolase"/>
    <property type="match status" value="1"/>
</dbReference>
<feature type="domain" description="Aromatic amino acid beta-eliminating lyase/threonine aldolase" evidence="6">
    <location>
        <begin position="5"/>
        <end position="287"/>
    </location>
</feature>
<dbReference type="GO" id="GO:0006567">
    <property type="term" value="P:L-threonine catabolic process"/>
    <property type="evidence" value="ECO:0007669"/>
    <property type="project" value="TreeGrafter"/>
</dbReference>
<keyword evidence="8" id="KW-1185">Reference proteome</keyword>
<proteinExistence type="inferred from homology"/>
<feature type="modified residue" description="N6-(pyridoxal phosphate)lysine" evidence="5">
    <location>
        <position position="201"/>
    </location>
</feature>
<dbReference type="CDD" id="cd06502">
    <property type="entry name" value="TA_like"/>
    <property type="match status" value="1"/>
</dbReference>
<dbReference type="PANTHER" id="PTHR48097:SF9">
    <property type="entry name" value="L-THREONINE ALDOLASE"/>
    <property type="match status" value="1"/>
</dbReference>
<dbReference type="NCBIfam" id="NF007825">
    <property type="entry name" value="PRK10534.1"/>
    <property type="match status" value="1"/>
</dbReference>
<comment type="cofactor">
    <cofactor evidence="1">
        <name>pyridoxal 5'-phosphate</name>
        <dbReference type="ChEBI" id="CHEBI:597326"/>
    </cofactor>
</comment>
<sequence length="342" mass="37387">MRIIDLRSDTVTVPTKEMRLAMAEAEVGDDVYGEDPTVNRLQEVAAELVGKEAALFLPSGTMANQVAILTHTERGQEVILDEESHIYYYEVGSPAMLGGVQLKPVAGLLSERGPEVLRQAFRPPDIHFPPTSLVCLENTFNRGGGVVISQGIMKEIYELAKDRNLTVHLDGARIFNASVAAGCNVREFTRFCDSVMFSLSKGLGAPVGSILAGSRDFIERAKRYRKALGGGWRQAGILAAAGLVALQNISRLAEDHANARRLAEELVGLPQLLVDLSKVQTNIVVVEVKGQWTAAEFAQKLYFKGVRCSVMGPNTVRFVTHKDVSREDIELVISIVKQIFVP</sequence>
<dbReference type="GO" id="GO:0008732">
    <property type="term" value="F:L-allo-threonine aldolase activity"/>
    <property type="evidence" value="ECO:0007669"/>
    <property type="project" value="TreeGrafter"/>
</dbReference>